<keyword evidence="1" id="KW-0472">Membrane</keyword>
<proteinExistence type="predicted"/>
<gene>
    <name evidence="2" type="ORF">MENT_LOCUS24546</name>
</gene>
<keyword evidence="1" id="KW-1133">Transmembrane helix</keyword>
<dbReference type="EMBL" id="CAJEWN010000209">
    <property type="protein sequence ID" value="CAD2172966.1"/>
    <property type="molecule type" value="Genomic_DNA"/>
</dbReference>
<evidence type="ECO:0000313" key="2">
    <source>
        <dbReference type="EMBL" id="CAD2172966.1"/>
    </source>
</evidence>
<keyword evidence="1" id="KW-0812">Transmembrane</keyword>
<name>A0A6V7VD96_MELEN</name>
<protein>
    <submittedName>
        <fullName evidence="2">Uncharacterized protein</fullName>
    </submittedName>
</protein>
<dbReference type="Proteomes" id="UP000580250">
    <property type="component" value="Unassembled WGS sequence"/>
</dbReference>
<reference evidence="2 3" key="1">
    <citation type="submission" date="2020-08" db="EMBL/GenBank/DDBJ databases">
        <authorList>
            <person name="Koutsovoulos G."/>
            <person name="Danchin GJ E."/>
        </authorList>
    </citation>
    <scope>NUCLEOTIDE SEQUENCE [LARGE SCALE GENOMIC DNA]</scope>
</reference>
<evidence type="ECO:0000256" key="1">
    <source>
        <dbReference type="SAM" id="Phobius"/>
    </source>
</evidence>
<feature type="transmembrane region" description="Helical" evidence="1">
    <location>
        <begin position="42"/>
        <end position="61"/>
    </location>
</feature>
<sequence length="69" mass="7549">MNDVRAIGMVTRTVSIANRSDTAQRTAQLVGRQHGMVEQVDWAECAFAVFAMVMLLLHAVGDIKIATTM</sequence>
<accession>A0A6V7VD96</accession>
<evidence type="ECO:0000313" key="3">
    <source>
        <dbReference type="Proteomes" id="UP000580250"/>
    </source>
</evidence>
<dbReference type="AlphaFoldDB" id="A0A6V7VD96"/>
<comment type="caution">
    <text evidence="2">The sequence shown here is derived from an EMBL/GenBank/DDBJ whole genome shotgun (WGS) entry which is preliminary data.</text>
</comment>
<organism evidence="2 3">
    <name type="scientific">Meloidogyne enterolobii</name>
    <name type="common">Root-knot nematode worm</name>
    <name type="synonym">Meloidogyne mayaguensis</name>
    <dbReference type="NCBI Taxonomy" id="390850"/>
    <lineage>
        <taxon>Eukaryota</taxon>
        <taxon>Metazoa</taxon>
        <taxon>Ecdysozoa</taxon>
        <taxon>Nematoda</taxon>
        <taxon>Chromadorea</taxon>
        <taxon>Rhabditida</taxon>
        <taxon>Tylenchina</taxon>
        <taxon>Tylenchomorpha</taxon>
        <taxon>Tylenchoidea</taxon>
        <taxon>Meloidogynidae</taxon>
        <taxon>Meloidogyninae</taxon>
        <taxon>Meloidogyne</taxon>
    </lineage>
</organism>